<feature type="transmembrane region" description="Helical" evidence="2">
    <location>
        <begin position="851"/>
        <end position="868"/>
    </location>
</feature>
<feature type="region of interest" description="Disordered" evidence="1">
    <location>
        <begin position="1"/>
        <end position="22"/>
    </location>
</feature>
<dbReference type="OrthoDB" id="10042665at2759"/>
<dbReference type="AlphaFoldDB" id="W3X3V6"/>
<feature type="region of interest" description="Disordered" evidence="1">
    <location>
        <begin position="444"/>
        <end position="514"/>
    </location>
</feature>
<evidence type="ECO:0000313" key="4">
    <source>
        <dbReference type="EMBL" id="ETS80813.1"/>
    </source>
</evidence>
<dbReference type="InterPro" id="IPR054289">
    <property type="entry name" value="DUF7025"/>
</dbReference>
<feature type="compositionally biased region" description="Pro residues" evidence="1">
    <location>
        <begin position="463"/>
        <end position="479"/>
    </location>
</feature>
<keyword evidence="2" id="KW-0472">Membrane</keyword>
<dbReference type="CDD" id="cd19481">
    <property type="entry name" value="RecA-like_protease"/>
    <property type="match status" value="1"/>
</dbReference>
<organism evidence="4 5">
    <name type="scientific">Pestalotiopsis fici (strain W106-1 / CGMCC3.15140)</name>
    <dbReference type="NCBI Taxonomy" id="1229662"/>
    <lineage>
        <taxon>Eukaryota</taxon>
        <taxon>Fungi</taxon>
        <taxon>Dikarya</taxon>
        <taxon>Ascomycota</taxon>
        <taxon>Pezizomycotina</taxon>
        <taxon>Sordariomycetes</taxon>
        <taxon>Xylariomycetidae</taxon>
        <taxon>Amphisphaeriales</taxon>
        <taxon>Sporocadaceae</taxon>
        <taxon>Pestalotiopsis</taxon>
    </lineage>
</organism>
<dbReference type="EMBL" id="KI912113">
    <property type="protein sequence ID" value="ETS80813.1"/>
    <property type="molecule type" value="Genomic_DNA"/>
</dbReference>
<proteinExistence type="predicted"/>
<feature type="compositionally biased region" description="Polar residues" evidence="1">
    <location>
        <begin position="496"/>
        <end position="511"/>
    </location>
</feature>
<evidence type="ECO:0000259" key="3">
    <source>
        <dbReference type="SMART" id="SM00382"/>
    </source>
</evidence>
<feature type="region of interest" description="Disordered" evidence="1">
    <location>
        <begin position="61"/>
        <end position="101"/>
    </location>
</feature>
<dbReference type="HOGENOM" id="CLU_004471_6_2_1"/>
<dbReference type="GO" id="GO:0016887">
    <property type="term" value="F:ATP hydrolysis activity"/>
    <property type="evidence" value="ECO:0007669"/>
    <property type="project" value="InterPro"/>
</dbReference>
<dbReference type="Pfam" id="PF22942">
    <property type="entry name" value="DUF7025"/>
    <property type="match status" value="1"/>
</dbReference>
<dbReference type="Gene3D" id="3.40.50.300">
    <property type="entry name" value="P-loop containing nucleotide triphosphate hydrolases"/>
    <property type="match status" value="1"/>
</dbReference>
<dbReference type="InterPro" id="IPR003959">
    <property type="entry name" value="ATPase_AAA_core"/>
</dbReference>
<dbReference type="InParanoid" id="W3X3V6"/>
<gene>
    <name evidence="4" type="ORF">PFICI_08342</name>
</gene>
<dbReference type="SMART" id="SM00382">
    <property type="entry name" value="AAA"/>
    <property type="match status" value="1"/>
</dbReference>
<keyword evidence="5" id="KW-1185">Reference proteome</keyword>
<name>W3X3V6_PESFW</name>
<dbReference type="InterPro" id="IPR003593">
    <property type="entry name" value="AAA+_ATPase"/>
</dbReference>
<evidence type="ECO:0000256" key="2">
    <source>
        <dbReference type="SAM" id="Phobius"/>
    </source>
</evidence>
<accession>W3X3V6</accession>
<protein>
    <recommendedName>
        <fullName evidence="3">AAA+ ATPase domain-containing protein</fullName>
    </recommendedName>
</protein>
<feature type="compositionally biased region" description="Basic and acidic residues" evidence="1">
    <location>
        <begin position="1"/>
        <end position="10"/>
    </location>
</feature>
<evidence type="ECO:0000256" key="1">
    <source>
        <dbReference type="SAM" id="MobiDB-lite"/>
    </source>
</evidence>
<dbReference type="PANTHER" id="PTHR46411:SF2">
    <property type="entry name" value="AAA+ ATPASE DOMAIN-CONTAINING PROTEIN"/>
    <property type="match status" value="1"/>
</dbReference>
<dbReference type="PANTHER" id="PTHR46411">
    <property type="entry name" value="FAMILY ATPASE, PUTATIVE-RELATED"/>
    <property type="match status" value="1"/>
</dbReference>
<dbReference type="GO" id="GO:0005524">
    <property type="term" value="F:ATP binding"/>
    <property type="evidence" value="ECO:0007669"/>
    <property type="project" value="InterPro"/>
</dbReference>
<feature type="compositionally biased region" description="Low complexity" evidence="1">
    <location>
        <begin position="484"/>
        <end position="495"/>
    </location>
</feature>
<dbReference type="OMA" id="MISPRTM"/>
<dbReference type="InterPro" id="IPR027417">
    <property type="entry name" value="P-loop_NTPase"/>
</dbReference>
<dbReference type="STRING" id="1229662.W3X3V6"/>
<sequence length="869" mass="97639">MDSMTDRDKLALLAKQETTDGPHNVFDISQFEHQVDQKVSPKVIERLQKEFGNDMAGAIDKFFGMKNKSPEQEPPNGKAETDGESGSESEGNPTPDLDNRQEIVTRDRYWDRFKRQFVLKKPAKPKNESRRYKDCVIFVRRDYNPEMTDYQTVLIISGEVLRNALRNIFRGAAGFGLTENIITELDPSFMFWARPEFELLAKHYHEVGDKTAVFEMGAAFNFIDTQYGEMVSVLDSLLPHSITFEYLWAILPPDCLIVGTDALDFQSIWCVRSHSVQCIQGQNFLIMEAENIIWDGSKAGSVHQMLRIPMFTGVKLIRDLPYIPLDYHPQREEAMKNVLKRSVKALEFWQPHFRHLEHQGTGLAKVHDKVDYYPFSGRVVVDPKTMRRMDPSNPVMPHSSAISNLRKISRVSMAEFSMSHEGPNTSEELLKELLKDASDAMLEFVGGDSGKHNARNRSYGRGRPPPRVPGIMRPPPGLPPFYRSSSSSSGSASSSDNETWTSLPASRQNRSTARRVQLSKKQMLLVSGFVYGYSLRDSTWGAFSVDRVSEIDWNETIFDSLVMEKSLKDVIYQLVVAHGAGNSDFDDLIKGKGKGLVGLLYGPPGSGKTLTAEAIAETAKMPLYAISSGALGHEATKIHDKLSSILKLASHWKAVLLLDEADVFLAQRTTTDIERNAIVSVFLRELEYYQGILILTTNQAQVIDEAFQSRIHLSLQYFSLDTASRYRVWDSLMENARKSKRIKVDVTQDALQTLAEVPLNGRQIKNTISIAVNIATTSESQVMTAETLSNTARLLQNSQFRRQESDHGEGSRTLAKGVLADSGDDELATNTVRQTTNSTAKENQFMISPRTMALLIGFLGAFLWNTYLT</sequence>
<dbReference type="RefSeq" id="XP_007835114.1">
    <property type="nucleotide sequence ID" value="XM_007836923.1"/>
</dbReference>
<dbReference type="Pfam" id="PF00004">
    <property type="entry name" value="AAA"/>
    <property type="match status" value="1"/>
</dbReference>
<dbReference type="KEGG" id="pfy:PFICI_08342"/>
<keyword evidence="2" id="KW-0812">Transmembrane</keyword>
<dbReference type="Proteomes" id="UP000030651">
    <property type="component" value="Unassembled WGS sequence"/>
</dbReference>
<keyword evidence="2" id="KW-1133">Transmembrane helix</keyword>
<dbReference type="eggNOG" id="KOG0740">
    <property type="taxonomic scope" value="Eukaryota"/>
</dbReference>
<feature type="domain" description="AAA+ ATPase" evidence="3">
    <location>
        <begin position="594"/>
        <end position="718"/>
    </location>
</feature>
<evidence type="ECO:0000313" key="5">
    <source>
        <dbReference type="Proteomes" id="UP000030651"/>
    </source>
</evidence>
<dbReference type="GeneID" id="19273355"/>
<dbReference type="SUPFAM" id="SSF52540">
    <property type="entry name" value="P-loop containing nucleoside triphosphate hydrolases"/>
    <property type="match status" value="1"/>
</dbReference>
<reference evidence="5" key="1">
    <citation type="journal article" date="2015" name="BMC Genomics">
        <title>Genomic and transcriptomic analysis of the endophytic fungus Pestalotiopsis fici reveals its lifestyle and high potential for synthesis of natural products.</title>
        <authorList>
            <person name="Wang X."/>
            <person name="Zhang X."/>
            <person name="Liu L."/>
            <person name="Xiang M."/>
            <person name="Wang W."/>
            <person name="Sun X."/>
            <person name="Che Y."/>
            <person name="Guo L."/>
            <person name="Liu G."/>
            <person name="Guo L."/>
            <person name="Wang C."/>
            <person name="Yin W.B."/>
            <person name="Stadler M."/>
            <person name="Zhang X."/>
            <person name="Liu X."/>
        </authorList>
    </citation>
    <scope>NUCLEOTIDE SEQUENCE [LARGE SCALE GENOMIC DNA]</scope>
    <source>
        <strain evidence="5">W106-1 / CGMCC3.15140</strain>
    </source>
</reference>